<feature type="transmembrane region" description="Helical" evidence="7">
    <location>
        <begin position="255"/>
        <end position="279"/>
    </location>
</feature>
<gene>
    <name evidence="8" type="ORF">EDD32_2686</name>
</gene>
<feature type="transmembrane region" description="Helical" evidence="7">
    <location>
        <begin position="6"/>
        <end position="27"/>
    </location>
</feature>
<dbReference type="InterPro" id="IPR005496">
    <property type="entry name" value="Integral_membrane_TerC"/>
</dbReference>
<feature type="transmembrane region" description="Helical" evidence="7">
    <location>
        <begin position="227"/>
        <end position="248"/>
    </location>
</feature>
<feature type="transmembrane region" description="Helical" evidence="7">
    <location>
        <begin position="103"/>
        <end position="125"/>
    </location>
</feature>
<feature type="transmembrane region" description="Helical" evidence="7">
    <location>
        <begin position="198"/>
        <end position="221"/>
    </location>
</feature>
<comment type="caution">
    <text evidence="8">The sequence shown here is derived from an EMBL/GenBank/DDBJ whole genome shotgun (WGS) entry which is preliminary data.</text>
</comment>
<evidence type="ECO:0000256" key="3">
    <source>
        <dbReference type="ARBA" id="ARBA00022692"/>
    </source>
</evidence>
<feature type="region of interest" description="Disordered" evidence="6">
    <location>
        <begin position="334"/>
        <end position="389"/>
    </location>
</feature>
<protein>
    <submittedName>
        <fullName evidence="8">Tellurite resistance protein TerC</fullName>
    </submittedName>
</protein>
<evidence type="ECO:0000256" key="2">
    <source>
        <dbReference type="ARBA" id="ARBA00007511"/>
    </source>
</evidence>
<accession>A0A3N4ZRR6</accession>
<evidence type="ECO:0000256" key="1">
    <source>
        <dbReference type="ARBA" id="ARBA00004141"/>
    </source>
</evidence>
<evidence type="ECO:0000313" key="9">
    <source>
        <dbReference type="Proteomes" id="UP000280726"/>
    </source>
</evidence>
<comment type="subcellular location">
    <subcellularLocation>
        <location evidence="1">Membrane</location>
        <topology evidence="1">Multi-pass membrane protein</topology>
    </subcellularLocation>
</comment>
<organism evidence="8 9">
    <name type="scientific">Georgenia muralis</name>
    <dbReference type="NCBI Taxonomy" id="154117"/>
    <lineage>
        <taxon>Bacteria</taxon>
        <taxon>Bacillati</taxon>
        <taxon>Actinomycetota</taxon>
        <taxon>Actinomycetes</taxon>
        <taxon>Micrococcales</taxon>
        <taxon>Bogoriellaceae</taxon>
        <taxon>Georgenia</taxon>
    </lineage>
</organism>
<keyword evidence="4 7" id="KW-1133">Transmembrane helix</keyword>
<dbReference type="EMBL" id="RKRA01000001">
    <property type="protein sequence ID" value="RPF28172.1"/>
    <property type="molecule type" value="Genomic_DNA"/>
</dbReference>
<dbReference type="InterPro" id="IPR022369">
    <property type="entry name" value="Integral_membrane_TerC_rswitch"/>
</dbReference>
<dbReference type="AlphaFoldDB" id="A0A3N4ZRR6"/>
<evidence type="ECO:0000256" key="4">
    <source>
        <dbReference type="ARBA" id="ARBA00022989"/>
    </source>
</evidence>
<evidence type="ECO:0000256" key="6">
    <source>
        <dbReference type="SAM" id="MobiDB-lite"/>
    </source>
</evidence>
<sequence length="389" mass="42806">MDVHALGWILLIGIIVVMIAVDIIGHVRTPHAPSMKEAAWWSVAYVAMAIVFGFIVWIGYGGVYAGEYFAGYVTEKSLSVDNLFVFVIVIAAFRIPRKYQQEVLLAGIVIAMVLRAIFIAAGAAVIENFSWVFYLFGAFLIYTAVAQAREGVEKPDEHDEYHENGFVRLVRRFVPVTDGFVGGKLVHRHAGKTMITPMFLAILAIGSADILFAVDSIPAIFGLTREPYLVFAANAFSLLGLRQLYFLIDGLLDRLVYLHYGLAAILGFIGVKLLIHALHENELPFINGGEHWDVLPEPSIVVSLLWIVGVLAITIVASLRRNKKDERLAAAEEVLKSGGETTEGERHLPREEGAAPLPSDTDEGDDPRDEDRRAAARGAGDGRRTDHDD</sequence>
<keyword evidence="9" id="KW-1185">Reference proteome</keyword>
<dbReference type="OrthoDB" id="5242957at2"/>
<feature type="compositionally biased region" description="Basic and acidic residues" evidence="6">
    <location>
        <begin position="369"/>
        <end position="389"/>
    </location>
</feature>
<feature type="transmembrane region" description="Helical" evidence="7">
    <location>
        <begin position="80"/>
        <end position="96"/>
    </location>
</feature>
<feature type="transmembrane region" description="Helical" evidence="7">
    <location>
        <begin position="131"/>
        <end position="148"/>
    </location>
</feature>
<keyword evidence="5 7" id="KW-0472">Membrane</keyword>
<name>A0A3N4ZRR6_9MICO</name>
<comment type="similarity">
    <text evidence="2">Belongs to the TerC family.</text>
</comment>
<dbReference type="PANTHER" id="PTHR30238">
    <property type="entry name" value="MEMBRANE BOUND PREDICTED REDOX MODULATOR"/>
    <property type="match status" value="1"/>
</dbReference>
<proteinExistence type="inferred from homology"/>
<dbReference type="NCBIfam" id="TIGR03718">
    <property type="entry name" value="R_switched_Alx"/>
    <property type="match status" value="1"/>
</dbReference>
<dbReference type="Pfam" id="PF03741">
    <property type="entry name" value="TerC"/>
    <property type="match status" value="1"/>
</dbReference>
<dbReference type="Proteomes" id="UP000280726">
    <property type="component" value="Unassembled WGS sequence"/>
</dbReference>
<evidence type="ECO:0000313" key="8">
    <source>
        <dbReference type="EMBL" id="RPF28172.1"/>
    </source>
</evidence>
<evidence type="ECO:0000256" key="7">
    <source>
        <dbReference type="SAM" id="Phobius"/>
    </source>
</evidence>
<dbReference type="PANTHER" id="PTHR30238:SF0">
    <property type="entry name" value="THYLAKOID MEMBRANE PROTEIN TERC, CHLOROPLASTIC"/>
    <property type="match status" value="1"/>
</dbReference>
<dbReference type="RefSeq" id="WP_123918226.1">
    <property type="nucleotide sequence ID" value="NZ_RKRA01000001.1"/>
</dbReference>
<feature type="compositionally biased region" description="Basic and acidic residues" evidence="6">
    <location>
        <begin position="343"/>
        <end position="353"/>
    </location>
</feature>
<reference evidence="8 9" key="1">
    <citation type="submission" date="2018-11" db="EMBL/GenBank/DDBJ databases">
        <title>Sequencing the genomes of 1000 actinobacteria strains.</title>
        <authorList>
            <person name="Klenk H.-P."/>
        </authorList>
    </citation>
    <scope>NUCLEOTIDE SEQUENCE [LARGE SCALE GENOMIC DNA]</scope>
    <source>
        <strain evidence="8 9">DSM 14418</strain>
    </source>
</reference>
<feature type="transmembrane region" description="Helical" evidence="7">
    <location>
        <begin position="299"/>
        <end position="319"/>
    </location>
</feature>
<feature type="transmembrane region" description="Helical" evidence="7">
    <location>
        <begin position="39"/>
        <end position="60"/>
    </location>
</feature>
<keyword evidence="3 7" id="KW-0812">Transmembrane</keyword>
<dbReference type="GO" id="GO:0016020">
    <property type="term" value="C:membrane"/>
    <property type="evidence" value="ECO:0007669"/>
    <property type="project" value="UniProtKB-SubCell"/>
</dbReference>
<evidence type="ECO:0000256" key="5">
    <source>
        <dbReference type="ARBA" id="ARBA00023136"/>
    </source>
</evidence>